<dbReference type="GO" id="GO:0016757">
    <property type="term" value="F:glycosyltransferase activity"/>
    <property type="evidence" value="ECO:0007669"/>
    <property type="project" value="TreeGrafter"/>
</dbReference>
<keyword evidence="1" id="KW-0808">Transferase</keyword>
<dbReference type="InterPro" id="IPR050194">
    <property type="entry name" value="Glycosyltransferase_grp1"/>
</dbReference>
<keyword evidence="2" id="KW-1185">Reference proteome</keyword>
<accession>A0A918RDX2</accession>
<dbReference type="AlphaFoldDB" id="A0A918RDX2"/>
<reference evidence="1" key="1">
    <citation type="journal article" date="2014" name="Int. J. Syst. Evol. Microbiol.">
        <title>Complete genome sequence of Corynebacterium casei LMG S-19264T (=DSM 44701T), isolated from a smear-ripened cheese.</title>
        <authorList>
            <consortium name="US DOE Joint Genome Institute (JGI-PGF)"/>
            <person name="Walter F."/>
            <person name="Albersmeier A."/>
            <person name="Kalinowski J."/>
            <person name="Ruckert C."/>
        </authorList>
    </citation>
    <scope>NUCLEOTIDE SEQUENCE</scope>
    <source>
        <strain evidence="1">KCTC 32422</strain>
    </source>
</reference>
<dbReference type="EMBL" id="BMZD01000003">
    <property type="protein sequence ID" value="GGZ95209.1"/>
    <property type="molecule type" value="Genomic_DNA"/>
</dbReference>
<dbReference type="Pfam" id="PF13692">
    <property type="entry name" value="Glyco_trans_1_4"/>
    <property type="match status" value="1"/>
</dbReference>
<protein>
    <submittedName>
        <fullName evidence="1">Glycosyl transferase</fullName>
    </submittedName>
</protein>
<dbReference type="RefSeq" id="WP_308430045.1">
    <property type="nucleotide sequence ID" value="NZ_BMZD01000003.1"/>
</dbReference>
<name>A0A918RDX2_9SPHN</name>
<dbReference type="CDD" id="cd03801">
    <property type="entry name" value="GT4_PimA-like"/>
    <property type="match status" value="1"/>
</dbReference>
<reference evidence="1" key="2">
    <citation type="submission" date="2020-09" db="EMBL/GenBank/DDBJ databases">
        <authorList>
            <person name="Sun Q."/>
            <person name="Kim S."/>
        </authorList>
    </citation>
    <scope>NUCLEOTIDE SEQUENCE</scope>
    <source>
        <strain evidence="1">KCTC 32422</strain>
    </source>
</reference>
<dbReference type="PANTHER" id="PTHR45947:SF3">
    <property type="entry name" value="SULFOQUINOVOSYL TRANSFERASE SQD2"/>
    <property type="match status" value="1"/>
</dbReference>
<dbReference type="NCBIfam" id="TIGR03087">
    <property type="entry name" value="stp1"/>
    <property type="match status" value="1"/>
</dbReference>
<proteinExistence type="predicted"/>
<comment type="caution">
    <text evidence="1">The sequence shown here is derived from an EMBL/GenBank/DDBJ whole genome shotgun (WGS) entry which is preliminary data.</text>
</comment>
<evidence type="ECO:0000313" key="1">
    <source>
        <dbReference type="EMBL" id="GGZ95209.1"/>
    </source>
</evidence>
<dbReference type="SUPFAM" id="SSF53756">
    <property type="entry name" value="UDP-Glycosyltransferase/glycogen phosphorylase"/>
    <property type="match status" value="1"/>
</dbReference>
<dbReference type="PANTHER" id="PTHR45947">
    <property type="entry name" value="SULFOQUINOVOSYL TRANSFERASE SQD2"/>
    <property type="match status" value="1"/>
</dbReference>
<dbReference type="Gene3D" id="3.40.50.2000">
    <property type="entry name" value="Glycogen Phosphorylase B"/>
    <property type="match status" value="2"/>
</dbReference>
<dbReference type="Proteomes" id="UP000634139">
    <property type="component" value="Unassembled WGS sequence"/>
</dbReference>
<gene>
    <name evidence="1" type="ORF">GCM10011617_14020</name>
</gene>
<sequence>MTMNEILFLSHRMPFPPDRGDKIRSHHILRRLAGLAPIHIATFADDERDMAEEVELAAMARSYRLVRRVKPLIVAGVQSLLQGAPVSLPAFHSPEIARYVEDALANNRIGTIYVFSGQMGQYVPDDFKGRVIMDFVDVDSAKFEAYAESDTGPRRWINAREARLLRAVEARMARRATQSLLISPEEAALFRARLSPEDAVTCDVRVLRNGIDSRHFDPAVVRPEPRLLDCEGPRLIFTGQMDYAPNVTAALRVMDRLLPRVRDLLPKATFHVVGRNPADELLARDGRDGVHVWGGVEDMRTWLSAADLALVPLEIARGVQNKVLEAMAMNLPVVLSSAAATGIGGTDGLHYAVADSDADLVDRVAALLAHPRQGWTLGLEARRFVVDNLSWQATLAPLAELVGYPGGAARHAA</sequence>
<organism evidence="1 2">
    <name type="scientific">Novosphingobium arvoryzae</name>
    <dbReference type="NCBI Taxonomy" id="1256514"/>
    <lineage>
        <taxon>Bacteria</taxon>
        <taxon>Pseudomonadati</taxon>
        <taxon>Pseudomonadota</taxon>
        <taxon>Alphaproteobacteria</taxon>
        <taxon>Sphingomonadales</taxon>
        <taxon>Sphingomonadaceae</taxon>
        <taxon>Novosphingobium</taxon>
    </lineage>
</organism>
<evidence type="ECO:0000313" key="2">
    <source>
        <dbReference type="Proteomes" id="UP000634139"/>
    </source>
</evidence>
<dbReference type="InterPro" id="IPR017521">
    <property type="entry name" value="Sugar_tfrase_PEP-CTERM_Stp1"/>
</dbReference>